<dbReference type="EMBL" id="RDAM01000001">
    <property type="protein sequence ID" value="RRF04846.1"/>
    <property type="molecule type" value="Genomic_DNA"/>
</dbReference>
<reference evidence="2 3" key="3">
    <citation type="journal article" date="2019" name="Antimicrob. Agents Chemother.">
        <title>Applying Rapid Whole Genome Sequencing to Predict Phenotypic Antimicrobial Susceptibility Testing Results Among Carbapenem-Resistant Klebsiella pneumoniae Clinical Isolates.</title>
        <authorList>
            <person name="Tamma P.D."/>
            <person name="Fan Y."/>
            <person name="Bergman Y."/>
            <person name="Pertea G."/>
            <person name="Kazmi A."/>
            <person name="Lewis S."/>
            <person name="Carroll K.C."/>
            <person name="Schatz M.C."/>
            <person name="Timp W."/>
            <person name="Simner P.J."/>
        </authorList>
    </citation>
    <scope>NUCLEOTIDE SEQUENCE [LARGE SCALE GENOMIC DNA]</scope>
    <source>
        <strain evidence="2 3">KLPN_104</strain>
    </source>
</reference>
<comment type="caution">
    <text evidence="1">The sequence shown here is derived from an EMBL/GenBank/DDBJ whole genome shotgun (WGS) entry which is preliminary data.</text>
</comment>
<evidence type="ECO:0000313" key="3">
    <source>
        <dbReference type="Proteomes" id="UP000275975"/>
    </source>
</evidence>
<reference evidence="1 4" key="2">
    <citation type="submission" date="2018-10" db="EMBL/GenBank/DDBJ databases">
        <authorList>
            <person name="Vanduin D."/>
            <person name="Fouts D."/>
            <person name="Wright M."/>
            <person name="Sutton G."/>
            <person name="Nguyen K."/>
            <person name="Kreiswirth B."/>
            <person name="Chen L."/>
            <person name="Rojas L."/>
            <person name="Hujer A."/>
            <person name="Hujer K."/>
            <person name="Bonomo R."/>
            <person name="Adams M."/>
        </authorList>
    </citation>
    <scope>NUCLEOTIDE SEQUENCE [LARGE SCALE GENOMIC DNA]</scope>
    <source>
        <strain evidence="1 4">CRK0165</strain>
    </source>
</reference>
<dbReference type="Proteomes" id="UP000283322">
    <property type="component" value="Unassembled WGS sequence"/>
</dbReference>
<sequence length="80" mass="9213">MQEADVNVVKCVTSEAEHNHSQLHLFLFFRREPSTFLHITGGVSGEHFKQQHMWPFNDASNTGSTRGNRVECKRYYSGTQ</sequence>
<gene>
    <name evidence="1" type="ORF">BL124_00006525</name>
    <name evidence="2" type="ORF">EAO17_00625</name>
</gene>
<proteinExistence type="predicted"/>
<dbReference type="EMBL" id="MPYG04000053">
    <property type="protein sequence ID" value="ROH01385.1"/>
    <property type="molecule type" value="Genomic_DNA"/>
</dbReference>
<protein>
    <submittedName>
        <fullName evidence="1">Uncharacterized protein</fullName>
    </submittedName>
</protein>
<reference evidence="2" key="1">
    <citation type="submission" date="2018-10" db="EMBL/GenBank/DDBJ databases">
        <authorList>
            <person name="Fan Y."/>
            <person name="Timp W."/>
            <person name="Bergman Y."/>
            <person name="Tamma P."/>
            <person name="Simner P."/>
        </authorList>
    </citation>
    <scope>NUCLEOTIDE SEQUENCE</scope>
    <source>
        <strain evidence="2">KLPN_104</strain>
    </source>
</reference>
<evidence type="ECO:0000313" key="4">
    <source>
        <dbReference type="Proteomes" id="UP000283322"/>
    </source>
</evidence>
<evidence type="ECO:0000313" key="1">
    <source>
        <dbReference type="EMBL" id="ROH01385.1"/>
    </source>
</evidence>
<evidence type="ECO:0000313" key="2">
    <source>
        <dbReference type="EMBL" id="RRF04846.1"/>
    </source>
</evidence>
<organism evidence="1 4">
    <name type="scientific">Klebsiella pneumoniae</name>
    <dbReference type="NCBI Taxonomy" id="573"/>
    <lineage>
        <taxon>Bacteria</taxon>
        <taxon>Pseudomonadati</taxon>
        <taxon>Pseudomonadota</taxon>
        <taxon>Gammaproteobacteria</taxon>
        <taxon>Enterobacterales</taxon>
        <taxon>Enterobacteriaceae</taxon>
        <taxon>Klebsiella/Raoultella group</taxon>
        <taxon>Klebsiella</taxon>
        <taxon>Klebsiella pneumoniae complex</taxon>
    </lineage>
</organism>
<dbReference type="Proteomes" id="UP000275975">
    <property type="component" value="Unassembled WGS sequence"/>
</dbReference>
<accession>A0A3P2JHC3</accession>
<dbReference type="AlphaFoldDB" id="A0A3P2JHC3"/>
<name>A0A3P2JHC3_KLEPN</name>